<feature type="chain" id="PRO_5041364959" description="DUF7371 domain-containing protein" evidence="1">
    <location>
        <begin position="20"/>
        <end position="665"/>
    </location>
</feature>
<dbReference type="Pfam" id="PF24086">
    <property type="entry name" value="DUF7371"/>
    <property type="match status" value="1"/>
</dbReference>
<keyword evidence="4" id="KW-1185">Reference proteome</keyword>
<protein>
    <recommendedName>
        <fullName evidence="2">DUF7371 domain-containing protein</fullName>
    </recommendedName>
</protein>
<sequence length="665" mass="68794">MRSLKPLVLVSLGAVAATTEVEPACDSPTSPASVSTIYITVPASPTTETLYVVSQANSAIESAAAISNAITVTVTNSVVSTQTISVVQVKHPTGDDTYSFTVDNDTTSWFNGETPPSTISLVSSTAFITLEPVIASVATTSQGQSATSTSYLTLLSTIVEANPSPPAVSELASARTTSCSDLFTKTTTTDVTVTETLAHSSKYRPSASAGLYFGQARSGWNATMTTLVKSKGTINPSLSVVEKATSLHGTSYSKETRTAEIERLILARNGRSRLLKPRQVGVIVIDTIDGHVVSWTNEFDGRTPSTSEAIETPISVPKTVQAIASSSAATPISTTLEASHTLVPVTATAPAFGPFPTTSVSPLSEVGETVVPVTSTASASESFSTAVSLSISSSVQTILSSAAVPTTTIGAYPWDLSAAPSASETSISVLASLTVSSSLLSVSSSVTSTSLGTATTSATSACDGAVVSPRFVIDFDDLPSFSTGSDPNDTDAPPIFNPYRKLYWEEHFGYVPPPTDPFPPHSPPQLAVYQEAGLNINSSPDAGLELVGEIGAGPRAADSAYWIDAYSAWLGCANSGPGNCKIEATGYAYGSNESIISQSFTQPPCPGLKNCSLALVEFAGGFSGLSGLQIIATVAGEPVTWYMDDLSLGWSNNTCAAHLERSSSE</sequence>
<accession>A0AA39R9S7</accession>
<dbReference type="EMBL" id="JAFEKC020000001">
    <property type="protein sequence ID" value="KAK0517443.1"/>
    <property type="molecule type" value="Genomic_DNA"/>
</dbReference>
<dbReference type="Proteomes" id="UP001166286">
    <property type="component" value="Unassembled WGS sequence"/>
</dbReference>
<keyword evidence="1" id="KW-0732">Signal</keyword>
<evidence type="ECO:0000256" key="1">
    <source>
        <dbReference type="SAM" id="SignalP"/>
    </source>
</evidence>
<organism evidence="3 4">
    <name type="scientific">Cladonia borealis</name>
    <dbReference type="NCBI Taxonomy" id="184061"/>
    <lineage>
        <taxon>Eukaryota</taxon>
        <taxon>Fungi</taxon>
        <taxon>Dikarya</taxon>
        <taxon>Ascomycota</taxon>
        <taxon>Pezizomycotina</taxon>
        <taxon>Lecanoromycetes</taxon>
        <taxon>OSLEUM clade</taxon>
        <taxon>Lecanoromycetidae</taxon>
        <taxon>Lecanorales</taxon>
        <taxon>Lecanorineae</taxon>
        <taxon>Cladoniaceae</taxon>
        <taxon>Cladonia</taxon>
    </lineage>
</organism>
<name>A0AA39R9S7_9LECA</name>
<evidence type="ECO:0000313" key="3">
    <source>
        <dbReference type="EMBL" id="KAK0517443.1"/>
    </source>
</evidence>
<evidence type="ECO:0000259" key="2">
    <source>
        <dbReference type="Pfam" id="PF24086"/>
    </source>
</evidence>
<reference evidence="3" key="1">
    <citation type="submission" date="2023-03" db="EMBL/GenBank/DDBJ databases">
        <title>Complete genome of Cladonia borealis.</title>
        <authorList>
            <person name="Park H."/>
        </authorList>
    </citation>
    <scope>NUCLEOTIDE SEQUENCE</scope>
    <source>
        <strain evidence="3">ANT050790</strain>
    </source>
</reference>
<proteinExistence type="predicted"/>
<feature type="domain" description="DUF7371" evidence="2">
    <location>
        <begin position="470"/>
        <end position="661"/>
    </location>
</feature>
<feature type="signal peptide" evidence="1">
    <location>
        <begin position="1"/>
        <end position="19"/>
    </location>
</feature>
<dbReference type="InterPro" id="IPR055795">
    <property type="entry name" value="DUF7371"/>
</dbReference>
<gene>
    <name evidence="3" type="ORF">JMJ35_000598</name>
</gene>
<evidence type="ECO:0000313" key="4">
    <source>
        <dbReference type="Proteomes" id="UP001166286"/>
    </source>
</evidence>
<comment type="caution">
    <text evidence="3">The sequence shown here is derived from an EMBL/GenBank/DDBJ whole genome shotgun (WGS) entry which is preliminary data.</text>
</comment>
<dbReference type="AlphaFoldDB" id="A0AA39R9S7"/>